<sequence length="425" mass="48342">MQEEPSRPMIIVVRGKPSSRPGRSKVATQLANYLRYPLFDQDDLAPALQDSLPSSSLQPPQSASQNNLSDSSFKILQQIASAQLRTSKLGVIINSPLTNHFHLDQLKQLANSQGAELMLIQCQPPDEIDDYDVGQRGRKITVDTNEFHMEEFVSEHLLRVRPLPRSVALQPNIGKLNIPKGNLVKTPSLRTAKRVTERIPLRHLHALTYKPKNNEGGALHCKCCQNEISGPFYQCLDCDEYIFDKACAESPDLDQVRQNCPDYLKAREPKEYRFSEICKCNICEEKKLSFLDCHDCLFQTNMKSKFLPIVVNHESHAHPLNLIIMPPSLNYEFGCCGCGEFGKSISYRCYDCNFNLHVGCVSLPRTASSKHDKHTLRLTYDALDHNYWDKSYCVVCKKERNPEQWFYFCPICDTVTHIGCARATD</sequence>
<feature type="domain" description="DC1" evidence="3">
    <location>
        <begin position="370"/>
        <end position="421"/>
    </location>
</feature>
<dbReference type="PANTHER" id="PTHR32410:SF163">
    <property type="entry name" value="DC1 DOMAIN-CONTAINING PROTEIN"/>
    <property type="match status" value="1"/>
</dbReference>
<feature type="region of interest" description="Disordered" evidence="2">
    <location>
        <begin position="47"/>
        <end position="68"/>
    </location>
</feature>
<keyword evidence="1" id="KW-0677">Repeat</keyword>
<feature type="domain" description="DC1" evidence="3">
    <location>
        <begin position="315"/>
        <end position="361"/>
    </location>
</feature>
<dbReference type="SUPFAM" id="SSF52540">
    <property type="entry name" value="P-loop containing nucleoside triphosphate hydrolases"/>
    <property type="match status" value="1"/>
</dbReference>
<dbReference type="InterPro" id="IPR027417">
    <property type="entry name" value="P-loop_NTPase"/>
</dbReference>
<dbReference type="OrthoDB" id="1884766at2759"/>
<dbReference type="Proteomes" id="UP000515121">
    <property type="component" value="Unplaced"/>
</dbReference>
<proteinExistence type="predicted"/>
<accession>A0A6P5WVA9</accession>
<dbReference type="InterPro" id="IPR046349">
    <property type="entry name" value="C1-like_sf"/>
</dbReference>
<dbReference type="PANTHER" id="PTHR32410">
    <property type="entry name" value="CYSTEINE/HISTIDINE-RICH C1 DOMAIN FAMILY PROTEIN"/>
    <property type="match status" value="1"/>
</dbReference>
<evidence type="ECO:0000259" key="3">
    <source>
        <dbReference type="Pfam" id="PF03107"/>
    </source>
</evidence>
<dbReference type="SUPFAM" id="SSF57889">
    <property type="entry name" value="Cysteine-rich domain"/>
    <property type="match status" value="3"/>
</dbReference>
<dbReference type="RefSeq" id="XP_022720080.1">
    <property type="nucleotide sequence ID" value="XM_022864345.1"/>
</dbReference>
<reference evidence="5" key="1">
    <citation type="submission" date="2025-08" db="UniProtKB">
        <authorList>
            <consortium name="RefSeq"/>
        </authorList>
    </citation>
    <scope>IDENTIFICATION</scope>
    <source>
        <tissue evidence="5">Fruit stalk</tissue>
    </source>
</reference>
<feature type="domain" description="DC1" evidence="3">
    <location>
        <begin position="202"/>
        <end position="248"/>
    </location>
</feature>
<dbReference type="InterPro" id="IPR004146">
    <property type="entry name" value="DC1"/>
</dbReference>
<gene>
    <name evidence="5" type="primary">LOC111277910</name>
</gene>
<dbReference type="KEGG" id="dzi:111277910"/>
<dbReference type="AlphaFoldDB" id="A0A6P5WVA9"/>
<feature type="region of interest" description="Disordered" evidence="2">
    <location>
        <begin position="1"/>
        <end position="25"/>
    </location>
</feature>
<keyword evidence="4" id="KW-1185">Reference proteome</keyword>
<evidence type="ECO:0000256" key="2">
    <source>
        <dbReference type="SAM" id="MobiDB-lite"/>
    </source>
</evidence>
<evidence type="ECO:0000313" key="4">
    <source>
        <dbReference type="Proteomes" id="UP000515121"/>
    </source>
</evidence>
<organism evidence="4 5">
    <name type="scientific">Durio zibethinus</name>
    <name type="common">Durian</name>
    <dbReference type="NCBI Taxonomy" id="66656"/>
    <lineage>
        <taxon>Eukaryota</taxon>
        <taxon>Viridiplantae</taxon>
        <taxon>Streptophyta</taxon>
        <taxon>Embryophyta</taxon>
        <taxon>Tracheophyta</taxon>
        <taxon>Spermatophyta</taxon>
        <taxon>Magnoliopsida</taxon>
        <taxon>eudicotyledons</taxon>
        <taxon>Gunneridae</taxon>
        <taxon>Pentapetalae</taxon>
        <taxon>rosids</taxon>
        <taxon>malvids</taxon>
        <taxon>Malvales</taxon>
        <taxon>Malvaceae</taxon>
        <taxon>Helicteroideae</taxon>
        <taxon>Durio</taxon>
    </lineage>
</organism>
<protein>
    <submittedName>
        <fullName evidence="5">Uncharacterized protein LOC111277910</fullName>
    </submittedName>
</protein>
<dbReference type="Pfam" id="PF03107">
    <property type="entry name" value="C1_2"/>
    <property type="match status" value="3"/>
</dbReference>
<evidence type="ECO:0000313" key="5">
    <source>
        <dbReference type="RefSeq" id="XP_022720080.1"/>
    </source>
</evidence>
<evidence type="ECO:0000256" key="1">
    <source>
        <dbReference type="ARBA" id="ARBA00022737"/>
    </source>
</evidence>
<dbReference type="GeneID" id="111277910"/>
<name>A0A6P5WVA9_DURZI</name>
<dbReference type="InterPro" id="IPR053192">
    <property type="entry name" value="Vacuole_Formation_Reg"/>
</dbReference>
<feature type="compositionally biased region" description="Low complexity" evidence="2">
    <location>
        <begin position="47"/>
        <end position="65"/>
    </location>
</feature>
<dbReference type="Gene3D" id="3.40.50.300">
    <property type="entry name" value="P-loop containing nucleotide triphosphate hydrolases"/>
    <property type="match status" value="1"/>
</dbReference>